<dbReference type="Pfam" id="PF01773">
    <property type="entry name" value="Nucleos_tra2_N"/>
    <property type="match status" value="1"/>
</dbReference>
<gene>
    <name evidence="11" type="ORF">QTN47_07765</name>
</gene>
<dbReference type="InterPro" id="IPR008276">
    <property type="entry name" value="C_nuclsd_transpt"/>
</dbReference>
<proteinExistence type="inferred from homology"/>
<comment type="similarity">
    <text evidence="2">Belongs to the concentrative nucleoside transporter (CNT) (TC 2.A.41) family.</text>
</comment>
<keyword evidence="5 7" id="KW-1133">Transmembrane helix</keyword>
<evidence type="ECO:0000256" key="4">
    <source>
        <dbReference type="ARBA" id="ARBA00022692"/>
    </source>
</evidence>
<evidence type="ECO:0000256" key="1">
    <source>
        <dbReference type="ARBA" id="ARBA00004651"/>
    </source>
</evidence>
<feature type="domain" description="Nucleoside transporter/FeoB GTPase Gate" evidence="10">
    <location>
        <begin position="207"/>
        <end position="305"/>
    </location>
</feature>
<evidence type="ECO:0000256" key="7">
    <source>
        <dbReference type="SAM" id="Phobius"/>
    </source>
</evidence>
<name>A0ABV3ZD05_9BACT</name>
<comment type="caution">
    <text evidence="11">The sequence shown here is derived from an EMBL/GenBank/DDBJ whole genome shotgun (WGS) entry which is preliminary data.</text>
</comment>
<dbReference type="InterPro" id="IPR011657">
    <property type="entry name" value="CNT_C_dom"/>
</dbReference>
<dbReference type="EMBL" id="JAULBC010000002">
    <property type="protein sequence ID" value="MEX6687385.1"/>
    <property type="molecule type" value="Genomic_DNA"/>
</dbReference>
<feature type="domain" description="Concentrative nucleoside transporter N-terminal" evidence="8">
    <location>
        <begin position="8"/>
        <end position="80"/>
    </location>
</feature>
<dbReference type="PANTHER" id="PTHR10590">
    <property type="entry name" value="SODIUM/NUCLEOSIDE COTRANSPORTER"/>
    <property type="match status" value="1"/>
</dbReference>
<feature type="transmembrane region" description="Helical" evidence="7">
    <location>
        <begin position="315"/>
        <end position="334"/>
    </location>
</feature>
<evidence type="ECO:0000259" key="10">
    <source>
        <dbReference type="Pfam" id="PF07670"/>
    </source>
</evidence>
<keyword evidence="4 7" id="KW-0812">Transmembrane</keyword>
<evidence type="ECO:0000256" key="3">
    <source>
        <dbReference type="ARBA" id="ARBA00022475"/>
    </source>
</evidence>
<dbReference type="InterPro" id="IPR002668">
    <property type="entry name" value="CNT_N_dom"/>
</dbReference>
<dbReference type="Proteomes" id="UP001560573">
    <property type="component" value="Unassembled WGS sequence"/>
</dbReference>
<evidence type="ECO:0000256" key="2">
    <source>
        <dbReference type="ARBA" id="ARBA00009033"/>
    </source>
</evidence>
<keyword evidence="3" id="KW-1003">Cell membrane</keyword>
<comment type="subcellular location">
    <subcellularLocation>
        <location evidence="1">Cell membrane</location>
        <topology evidence="1">Multi-pass membrane protein</topology>
    </subcellularLocation>
</comment>
<dbReference type="InterPro" id="IPR011642">
    <property type="entry name" value="Gate_dom"/>
</dbReference>
<evidence type="ECO:0000259" key="9">
    <source>
        <dbReference type="Pfam" id="PF07662"/>
    </source>
</evidence>
<dbReference type="Pfam" id="PF07670">
    <property type="entry name" value="Gate"/>
    <property type="match status" value="1"/>
</dbReference>
<reference evidence="11 12" key="1">
    <citation type="submission" date="2023-07" db="EMBL/GenBank/DDBJ databases">
        <authorList>
            <person name="Lian W.-H."/>
        </authorList>
    </citation>
    <scope>NUCLEOTIDE SEQUENCE [LARGE SCALE GENOMIC DNA]</scope>
    <source>
        <strain evidence="11 12">SYSU DXS3180</strain>
    </source>
</reference>
<feature type="transmembrane region" description="Helical" evidence="7">
    <location>
        <begin position="281"/>
        <end position="303"/>
    </location>
</feature>
<evidence type="ECO:0000313" key="12">
    <source>
        <dbReference type="Proteomes" id="UP001560573"/>
    </source>
</evidence>
<accession>A0ABV3ZD05</accession>
<organism evidence="11 12">
    <name type="scientific">Danxiaibacter flavus</name>
    <dbReference type="NCBI Taxonomy" id="3049108"/>
    <lineage>
        <taxon>Bacteria</taxon>
        <taxon>Pseudomonadati</taxon>
        <taxon>Bacteroidota</taxon>
        <taxon>Chitinophagia</taxon>
        <taxon>Chitinophagales</taxon>
        <taxon>Chitinophagaceae</taxon>
        <taxon>Danxiaibacter</taxon>
    </lineage>
</organism>
<protein>
    <submittedName>
        <fullName evidence="11">Nucleoside transporter C-terminal domain-containing protein</fullName>
    </submittedName>
</protein>
<feature type="transmembrane region" description="Helical" evidence="7">
    <location>
        <begin position="371"/>
        <end position="393"/>
    </location>
</feature>
<evidence type="ECO:0000256" key="6">
    <source>
        <dbReference type="ARBA" id="ARBA00023136"/>
    </source>
</evidence>
<feature type="domain" description="Concentrative nucleoside transporter C-terminal" evidence="9">
    <location>
        <begin position="315"/>
        <end position="522"/>
    </location>
</feature>
<dbReference type="RefSeq" id="WP_369328790.1">
    <property type="nucleotide sequence ID" value="NZ_JAULBC010000002.1"/>
</dbReference>
<feature type="transmembrane region" description="Helical" evidence="7">
    <location>
        <begin position="502"/>
        <end position="524"/>
    </location>
</feature>
<evidence type="ECO:0000259" key="8">
    <source>
        <dbReference type="Pfam" id="PF01773"/>
    </source>
</evidence>
<keyword evidence="12" id="KW-1185">Reference proteome</keyword>
<evidence type="ECO:0000313" key="11">
    <source>
        <dbReference type="EMBL" id="MEX6687385.1"/>
    </source>
</evidence>
<keyword evidence="6 7" id="KW-0472">Membrane</keyword>
<dbReference type="Pfam" id="PF07662">
    <property type="entry name" value="Nucleos_tra2_C"/>
    <property type="match status" value="1"/>
</dbReference>
<feature type="transmembrane region" description="Helical" evidence="7">
    <location>
        <begin position="31"/>
        <end position="56"/>
    </location>
</feature>
<feature type="transmembrane region" description="Helical" evidence="7">
    <location>
        <begin position="203"/>
        <end position="226"/>
    </location>
</feature>
<evidence type="ECO:0000256" key="5">
    <source>
        <dbReference type="ARBA" id="ARBA00022989"/>
    </source>
</evidence>
<dbReference type="PANTHER" id="PTHR10590:SF4">
    <property type="entry name" value="SOLUTE CARRIER FAMILY 28 MEMBER 3"/>
    <property type="match status" value="1"/>
</dbReference>
<sequence length="525" mass="55758">MARFHGLIGIALILGLAFLFSNNKKKINVRLVISGIFLQILIAVLVFKVQPVSIFFQKLGRGMQKIEGFAKQGAGFVYGGVVVDNVVGQSDASKIDNDSLATTDGKVEVISSIDHIPKDSVLTASGKTIGVLRINDPESKINDSVTTIHGQTIAVAASNNGGDSVKTRDGRFIRLIEPNTANPVFRSSSGAPLEHADYAIKGFVFAFSVTATIILVCVLVAIFYHFGIMQRVVALIARAMNFVMRVSGAEALSNVASAFVGQVEAQVMIRPYLKGMTKSELLASMSGSLACIAGGILIVYANMGAAAGMDLAPSLITASLMAAPGALVISKIVMPETEESQTMGRVKLEVKSNYTNVIDAISHGAGDGFKIAMNVIAMLIGFIALIAFLDWGLMKIGHLFNPNFNLSLDYIFGKIFYPMAWAMGIPQQDVGHAATLLGQKLTINEFVAFNNLTGKHNFIATEKGLRIITIAICGFANFSSVGMQIGGIGELAPERRTDLAKLGIKALICGTLASYLSATIAGILM</sequence>